<comment type="similarity">
    <text evidence="7">Belongs to the binding-protein-dependent transport system permease family.</text>
</comment>
<feature type="transmembrane region" description="Helical" evidence="7">
    <location>
        <begin position="7"/>
        <end position="26"/>
    </location>
</feature>
<dbReference type="Pfam" id="PF00528">
    <property type="entry name" value="BPD_transp_1"/>
    <property type="match status" value="1"/>
</dbReference>
<dbReference type="EMBL" id="JBIACJ010000001">
    <property type="protein sequence ID" value="MFE8695059.1"/>
    <property type="molecule type" value="Genomic_DNA"/>
</dbReference>
<evidence type="ECO:0000256" key="7">
    <source>
        <dbReference type="RuleBase" id="RU363032"/>
    </source>
</evidence>
<protein>
    <submittedName>
        <fullName evidence="9">ABC transporter permease</fullName>
    </submittedName>
</protein>
<feature type="transmembrane region" description="Helical" evidence="7">
    <location>
        <begin position="232"/>
        <end position="255"/>
    </location>
</feature>
<proteinExistence type="inferred from homology"/>
<dbReference type="PANTHER" id="PTHR43386">
    <property type="entry name" value="OLIGOPEPTIDE TRANSPORT SYSTEM PERMEASE PROTEIN APPC"/>
    <property type="match status" value="1"/>
</dbReference>
<gene>
    <name evidence="9" type="ORF">ACFYKT_01665</name>
</gene>
<keyword evidence="10" id="KW-1185">Reference proteome</keyword>
<accession>A0ABW6JT82</accession>
<dbReference type="PROSITE" id="PS50928">
    <property type="entry name" value="ABC_TM1"/>
    <property type="match status" value="1"/>
</dbReference>
<sequence length="269" mass="29058">MMRPKAKYSFLILLIIILLGIIGPWISPHDPTEANYDAFLQAPSTEYWLGTDSIGRDQLSRLLYGTRVSLTGALIAVSITVVVGTVIGVSSAFIGGVFDNILMRIMDVLLALPEIVLALAIVAILGPSQVNAMIAIGIAFIPYFSRLTRGATLAIKSSGYIEVSRSIGSSNWWITIYQLIPNIINILIVYTTLLLGMAILAASALGFIGLGAQPPTPEWGTMLGEGKDYIISAWWLTTFPGLAITIVVFTINMLGDALQDIFDPRSLNK</sequence>
<feature type="transmembrane region" description="Helical" evidence="7">
    <location>
        <begin position="130"/>
        <end position="148"/>
    </location>
</feature>
<evidence type="ECO:0000256" key="2">
    <source>
        <dbReference type="ARBA" id="ARBA00022448"/>
    </source>
</evidence>
<keyword evidence="2 7" id="KW-0813">Transport</keyword>
<keyword evidence="6 7" id="KW-0472">Membrane</keyword>
<dbReference type="InterPro" id="IPR035906">
    <property type="entry name" value="MetI-like_sf"/>
</dbReference>
<evidence type="ECO:0000313" key="9">
    <source>
        <dbReference type="EMBL" id="MFE8695059.1"/>
    </source>
</evidence>
<dbReference type="Gene3D" id="1.10.3720.10">
    <property type="entry name" value="MetI-like"/>
    <property type="match status" value="1"/>
</dbReference>
<dbReference type="Proteomes" id="UP001601058">
    <property type="component" value="Unassembled WGS sequence"/>
</dbReference>
<dbReference type="InterPro" id="IPR050366">
    <property type="entry name" value="BP-dependent_transpt_permease"/>
</dbReference>
<comment type="subcellular location">
    <subcellularLocation>
        <location evidence="1 7">Cell membrane</location>
        <topology evidence="1 7">Multi-pass membrane protein</topology>
    </subcellularLocation>
</comment>
<keyword evidence="5 7" id="KW-1133">Transmembrane helix</keyword>
<reference evidence="9 10" key="1">
    <citation type="submission" date="2024-08" db="EMBL/GenBank/DDBJ databases">
        <title>Two novel Cytobacillus novel species.</title>
        <authorList>
            <person name="Liu G."/>
        </authorList>
    </citation>
    <scope>NUCLEOTIDE SEQUENCE [LARGE SCALE GENOMIC DNA]</scope>
    <source>
        <strain evidence="9 10">FJAT-53684</strain>
    </source>
</reference>
<dbReference type="SUPFAM" id="SSF161098">
    <property type="entry name" value="MetI-like"/>
    <property type="match status" value="1"/>
</dbReference>
<dbReference type="RefSeq" id="WP_389215387.1">
    <property type="nucleotide sequence ID" value="NZ_JBIACJ010000001.1"/>
</dbReference>
<comment type="caution">
    <text evidence="9">The sequence shown here is derived from an EMBL/GenBank/DDBJ whole genome shotgun (WGS) entry which is preliminary data.</text>
</comment>
<evidence type="ECO:0000256" key="5">
    <source>
        <dbReference type="ARBA" id="ARBA00022989"/>
    </source>
</evidence>
<organism evidence="9 10">
    <name type="scientific">Cytobacillus mangrovibacter</name>
    <dbReference type="NCBI Taxonomy" id="3299024"/>
    <lineage>
        <taxon>Bacteria</taxon>
        <taxon>Bacillati</taxon>
        <taxon>Bacillota</taxon>
        <taxon>Bacilli</taxon>
        <taxon>Bacillales</taxon>
        <taxon>Bacillaceae</taxon>
        <taxon>Cytobacillus</taxon>
    </lineage>
</organism>
<keyword evidence="3" id="KW-1003">Cell membrane</keyword>
<feature type="transmembrane region" description="Helical" evidence="7">
    <location>
        <begin position="73"/>
        <end position="98"/>
    </location>
</feature>
<dbReference type="Pfam" id="PF12911">
    <property type="entry name" value="OppC_N"/>
    <property type="match status" value="1"/>
</dbReference>
<evidence type="ECO:0000313" key="10">
    <source>
        <dbReference type="Proteomes" id="UP001601058"/>
    </source>
</evidence>
<name>A0ABW6JT82_9BACI</name>
<evidence type="ECO:0000256" key="4">
    <source>
        <dbReference type="ARBA" id="ARBA00022692"/>
    </source>
</evidence>
<dbReference type="InterPro" id="IPR000515">
    <property type="entry name" value="MetI-like"/>
</dbReference>
<evidence type="ECO:0000256" key="1">
    <source>
        <dbReference type="ARBA" id="ARBA00004651"/>
    </source>
</evidence>
<evidence type="ECO:0000256" key="6">
    <source>
        <dbReference type="ARBA" id="ARBA00023136"/>
    </source>
</evidence>
<dbReference type="PANTHER" id="PTHR43386:SF1">
    <property type="entry name" value="D,D-DIPEPTIDE TRANSPORT SYSTEM PERMEASE PROTEIN DDPC-RELATED"/>
    <property type="match status" value="1"/>
</dbReference>
<feature type="transmembrane region" description="Helical" evidence="7">
    <location>
        <begin position="105"/>
        <end position="124"/>
    </location>
</feature>
<keyword evidence="4 7" id="KW-0812">Transmembrane</keyword>
<feature type="transmembrane region" description="Helical" evidence="7">
    <location>
        <begin position="187"/>
        <end position="212"/>
    </location>
</feature>
<feature type="domain" description="ABC transmembrane type-1" evidence="8">
    <location>
        <begin position="66"/>
        <end position="255"/>
    </location>
</feature>
<evidence type="ECO:0000256" key="3">
    <source>
        <dbReference type="ARBA" id="ARBA00022475"/>
    </source>
</evidence>
<evidence type="ECO:0000259" key="8">
    <source>
        <dbReference type="PROSITE" id="PS50928"/>
    </source>
</evidence>
<dbReference type="CDD" id="cd06261">
    <property type="entry name" value="TM_PBP2"/>
    <property type="match status" value="1"/>
</dbReference>
<dbReference type="InterPro" id="IPR025966">
    <property type="entry name" value="OppC_N"/>
</dbReference>